<evidence type="ECO:0000313" key="3">
    <source>
        <dbReference type="Proteomes" id="UP001551695"/>
    </source>
</evidence>
<keyword evidence="3" id="KW-1185">Reference proteome</keyword>
<dbReference type="SUPFAM" id="SSF55961">
    <property type="entry name" value="Bet v1-like"/>
    <property type="match status" value="2"/>
</dbReference>
<name>A0ABV3FR78_9NOCA</name>
<evidence type="ECO:0000259" key="1">
    <source>
        <dbReference type="Pfam" id="PF03364"/>
    </source>
</evidence>
<evidence type="ECO:0000313" key="2">
    <source>
        <dbReference type="EMBL" id="MEV0707925.1"/>
    </source>
</evidence>
<dbReference type="EMBL" id="JBFAKC010000004">
    <property type="protein sequence ID" value="MEV0707925.1"/>
    <property type="molecule type" value="Genomic_DNA"/>
</dbReference>
<proteinExistence type="predicted"/>
<reference evidence="2 3" key="1">
    <citation type="submission" date="2024-06" db="EMBL/GenBank/DDBJ databases">
        <title>The Natural Products Discovery Center: Release of the First 8490 Sequenced Strains for Exploring Actinobacteria Biosynthetic Diversity.</title>
        <authorList>
            <person name="Kalkreuter E."/>
            <person name="Kautsar S.A."/>
            <person name="Yang D."/>
            <person name="Bader C.D."/>
            <person name="Teijaro C.N."/>
            <person name="Fluegel L."/>
            <person name="Davis C.M."/>
            <person name="Simpson J.R."/>
            <person name="Lauterbach L."/>
            <person name="Steele A.D."/>
            <person name="Gui C."/>
            <person name="Meng S."/>
            <person name="Li G."/>
            <person name="Viehrig K."/>
            <person name="Ye F."/>
            <person name="Su P."/>
            <person name="Kiefer A.F."/>
            <person name="Nichols A."/>
            <person name="Cepeda A.J."/>
            <person name="Yan W."/>
            <person name="Fan B."/>
            <person name="Jiang Y."/>
            <person name="Adhikari A."/>
            <person name="Zheng C.-J."/>
            <person name="Schuster L."/>
            <person name="Cowan T.M."/>
            <person name="Smanski M.J."/>
            <person name="Chevrette M.G."/>
            <person name="De Carvalho L.P.S."/>
            <person name="Shen B."/>
        </authorList>
    </citation>
    <scope>NUCLEOTIDE SEQUENCE [LARGE SCALE GENOMIC DNA]</scope>
    <source>
        <strain evidence="2 3">NPDC050403</strain>
    </source>
</reference>
<dbReference type="InterPro" id="IPR005031">
    <property type="entry name" value="COQ10_START"/>
</dbReference>
<feature type="domain" description="Coenzyme Q-binding protein COQ10 START" evidence="1">
    <location>
        <begin position="172"/>
        <end position="294"/>
    </location>
</feature>
<dbReference type="RefSeq" id="WP_109525843.1">
    <property type="nucleotide sequence ID" value="NZ_JBFAKC010000004.1"/>
</dbReference>
<dbReference type="Pfam" id="PF10604">
    <property type="entry name" value="Polyketide_cyc2"/>
    <property type="match status" value="1"/>
</dbReference>
<accession>A0ABV3FR78</accession>
<comment type="caution">
    <text evidence="2">The sequence shown here is derived from an EMBL/GenBank/DDBJ whole genome shotgun (WGS) entry which is preliminary data.</text>
</comment>
<sequence length="319" mass="34684">MSESGSGPAEYTTRHSVEVAASADHIYEVIADAQSWPIIFPPTVHVRREPGPDGTESLDIWATAQDTVKTWRSRRELDARNHTVTFRQLVSAAPVASMSGTWRVDSTGDGTSTLTLDHRFSAVGDDPDSVAWIQRALDANSDAELAAVAATAVGRSDGSLVSLAFSDTVAIASPAQPIFDFLYRADLWPERLPHVSRVALSSVDDAQILEMDTVNSAGEAHTTRSYRVVTDRFELAYKQTVVPDGFLAHHGKWTLEENGDTTVATSHHHVQLDLERLRARLGATDREDVEQRVRAALGGNSVATLQAARAFTEAERSLA</sequence>
<dbReference type="Gene3D" id="3.30.530.20">
    <property type="match status" value="2"/>
</dbReference>
<dbReference type="InterPro" id="IPR023393">
    <property type="entry name" value="START-like_dom_sf"/>
</dbReference>
<dbReference type="InterPro" id="IPR019587">
    <property type="entry name" value="Polyketide_cyclase/dehydratase"/>
</dbReference>
<dbReference type="Pfam" id="PF03364">
    <property type="entry name" value="Polyketide_cyc"/>
    <property type="match status" value="1"/>
</dbReference>
<dbReference type="Proteomes" id="UP001551695">
    <property type="component" value="Unassembled WGS sequence"/>
</dbReference>
<protein>
    <submittedName>
        <fullName evidence="2">SRPBCC family protein</fullName>
    </submittedName>
</protein>
<dbReference type="CDD" id="cd08861">
    <property type="entry name" value="OtcD1_ARO-CYC_like"/>
    <property type="match status" value="1"/>
</dbReference>
<gene>
    <name evidence="2" type="ORF">AB0I48_10205</name>
</gene>
<organism evidence="2 3">
    <name type="scientific">Nocardia aurea</name>
    <dbReference type="NCBI Taxonomy" id="2144174"/>
    <lineage>
        <taxon>Bacteria</taxon>
        <taxon>Bacillati</taxon>
        <taxon>Actinomycetota</taxon>
        <taxon>Actinomycetes</taxon>
        <taxon>Mycobacteriales</taxon>
        <taxon>Nocardiaceae</taxon>
        <taxon>Nocardia</taxon>
    </lineage>
</organism>